<evidence type="ECO:0000313" key="1">
    <source>
        <dbReference type="EMBL" id="GBM78576.1"/>
    </source>
</evidence>
<dbReference type="EMBL" id="BGPR01002762">
    <property type="protein sequence ID" value="GBM78576.1"/>
    <property type="molecule type" value="Genomic_DNA"/>
</dbReference>
<proteinExistence type="predicted"/>
<accession>A0A4Y2INL9</accession>
<dbReference type="Proteomes" id="UP000499080">
    <property type="component" value="Unassembled WGS sequence"/>
</dbReference>
<organism evidence="1 2">
    <name type="scientific">Araneus ventricosus</name>
    <name type="common">Orbweaver spider</name>
    <name type="synonym">Epeira ventricosa</name>
    <dbReference type="NCBI Taxonomy" id="182803"/>
    <lineage>
        <taxon>Eukaryota</taxon>
        <taxon>Metazoa</taxon>
        <taxon>Ecdysozoa</taxon>
        <taxon>Arthropoda</taxon>
        <taxon>Chelicerata</taxon>
        <taxon>Arachnida</taxon>
        <taxon>Araneae</taxon>
        <taxon>Araneomorphae</taxon>
        <taxon>Entelegynae</taxon>
        <taxon>Araneoidea</taxon>
        <taxon>Araneidae</taxon>
        <taxon>Araneus</taxon>
    </lineage>
</organism>
<reference evidence="1 2" key="1">
    <citation type="journal article" date="2019" name="Sci. Rep.">
        <title>Orb-weaving spider Araneus ventricosus genome elucidates the spidroin gene catalogue.</title>
        <authorList>
            <person name="Kono N."/>
            <person name="Nakamura H."/>
            <person name="Ohtoshi R."/>
            <person name="Moran D.A.P."/>
            <person name="Shinohara A."/>
            <person name="Yoshida Y."/>
            <person name="Fujiwara M."/>
            <person name="Mori M."/>
            <person name="Tomita M."/>
            <person name="Arakawa K."/>
        </authorList>
    </citation>
    <scope>NUCLEOTIDE SEQUENCE [LARGE SCALE GENOMIC DNA]</scope>
</reference>
<comment type="caution">
    <text evidence="1">The sequence shown here is derived from an EMBL/GenBank/DDBJ whole genome shotgun (WGS) entry which is preliminary data.</text>
</comment>
<evidence type="ECO:0000313" key="2">
    <source>
        <dbReference type="Proteomes" id="UP000499080"/>
    </source>
</evidence>
<protein>
    <submittedName>
        <fullName evidence="1">Uncharacterized protein</fullName>
    </submittedName>
</protein>
<name>A0A4Y2INL9_ARAVE</name>
<keyword evidence="2" id="KW-1185">Reference proteome</keyword>
<sequence>MSTSLPSATSELQDLQPRLCEVQREKASLFDCARCCEFRVIRFEAATDGSASVWFIFWCFSVSRESSAMTLAVSLLTEKCPFSTFFPRLYLFILPLSLNIEYSV</sequence>
<gene>
    <name evidence="1" type="ORF">AVEN_200709_1</name>
</gene>
<dbReference type="AlphaFoldDB" id="A0A4Y2INL9"/>